<evidence type="ECO:0000256" key="2">
    <source>
        <dbReference type="ARBA" id="ARBA00022679"/>
    </source>
</evidence>
<dbReference type="PANTHER" id="PTHR43191">
    <property type="entry name" value="RRNA METHYLTRANSFERASE 3"/>
    <property type="match status" value="1"/>
</dbReference>
<keyword evidence="7" id="KW-1185">Reference proteome</keyword>
<evidence type="ECO:0000256" key="1">
    <source>
        <dbReference type="ARBA" id="ARBA00022603"/>
    </source>
</evidence>
<dbReference type="GO" id="GO:0032259">
    <property type="term" value="P:methylation"/>
    <property type="evidence" value="ECO:0007669"/>
    <property type="project" value="UniProtKB-KW"/>
</dbReference>
<evidence type="ECO:0000256" key="3">
    <source>
        <dbReference type="SAM" id="MobiDB-lite"/>
    </source>
</evidence>
<dbReference type="GO" id="GO:0008173">
    <property type="term" value="F:RNA methyltransferase activity"/>
    <property type="evidence" value="ECO:0007669"/>
    <property type="project" value="InterPro"/>
</dbReference>
<feature type="compositionally biased region" description="Low complexity" evidence="3">
    <location>
        <begin position="42"/>
        <end position="63"/>
    </location>
</feature>
<feature type="region of interest" description="Disordered" evidence="3">
    <location>
        <begin position="36"/>
        <end position="67"/>
    </location>
</feature>
<proteinExistence type="predicted"/>
<dbReference type="GO" id="GO:0003723">
    <property type="term" value="F:RNA binding"/>
    <property type="evidence" value="ECO:0007669"/>
    <property type="project" value="InterPro"/>
</dbReference>
<dbReference type="GO" id="GO:0006396">
    <property type="term" value="P:RNA processing"/>
    <property type="evidence" value="ECO:0007669"/>
    <property type="project" value="InterPro"/>
</dbReference>
<accession>A0A813GSV8</accession>
<dbReference type="AlphaFoldDB" id="A0A813GSV8"/>
<dbReference type="Gene3D" id="3.40.1280.10">
    <property type="match status" value="1"/>
</dbReference>
<dbReference type="InterPro" id="IPR001537">
    <property type="entry name" value="SpoU_MeTrfase"/>
</dbReference>
<dbReference type="SUPFAM" id="SSF75217">
    <property type="entry name" value="alpha/beta knot"/>
    <property type="match status" value="1"/>
</dbReference>
<keyword evidence="2" id="KW-0808">Transferase</keyword>
<dbReference type="Pfam" id="PF00588">
    <property type="entry name" value="SpoU_methylase"/>
    <property type="match status" value="1"/>
</dbReference>
<dbReference type="InterPro" id="IPR029026">
    <property type="entry name" value="tRNA_m1G_MTases_N"/>
</dbReference>
<evidence type="ECO:0000259" key="4">
    <source>
        <dbReference type="Pfam" id="PF00588"/>
    </source>
</evidence>
<dbReference type="PANTHER" id="PTHR43191:SF2">
    <property type="entry name" value="RRNA METHYLTRANSFERASE 3, MITOCHONDRIAL"/>
    <property type="match status" value="1"/>
</dbReference>
<sequence length="332" mass="36591">MTLFLPAEAFRFKQHQFDRLNILLCPSLRRTRFASSRSLNYNNSNNNNKNSKNNNNNNNNNSNDNDKKRLALAGAGMAVLMARCSGRSIYGRLSGRLASFGRRGAGTANNNNNCFQEPEFLPAKPAPETAGTPRQLQPKLDSHWFNSLSREARAAHADRLSGTGPIVICDRVWNSGNIGQIIRLCCNMDCSALYLVRDPTRAYSTQFNILHHAAQGKAFWLEGRGRFVDADELEALLPARRTVIGVETTAGALDLFSTDLRPTQEDQALCFVFGAESTGITEKVLHLCDSVVYVPSPGSMKSLNVTHCAAVVLFEWFRQSRQAAAAAPGKLL</sequence>
<dbReference type="InterPro" id="IPR051259">
    <property type="entry name" value="rRNA_Methyltransferase"/>
</dbReference>
<evidence type="ECO:0000313" key="6">
    <source>
        <dbReference type="EMBL" id="CAE8719309.1"/>
    </source>
</evidence>
<protein>
    <recommendedName>
        <fullName evidence="4">tRNA/rRNA methyltransferase SpoU type domain-containing protein</fullName>
    </recommendedName>
</protein>
<gene>
    <name evidence="5" type="ORF">PGLA1383_LOCUS44891</name>
    <name evidence="6" type="ORF">PGLA2088_LOCUS40590</name>
</gene>
<dbReference type="EMBL" id="CAJNNV010029357">
    <property type="protein sequence ID" value="CAE8628208.1"/>
    <property type="molecule type" value="Genomic_DNA"/>
</dbReference>
<name>A0A813GSV8_POLGL</name>
<dbReference type="InterPro" id="IPR029028">
    <property type="entry name" value="Alpha/beta_knot_MTases"/>
</dbReference>
<evidence type="ECO:0000313" key="7">
    <source>
        <dbReference type="Proteomes" id="UP000654075"/>
    </source>
</evidence>
<reference evidence="5" key="1">
    <citation type="submission" date="2021-02" db="EMBL/GenBank/DDBJ databases">
        <authorList>
            <person name="Dougan E. K."/>
            <person name="Rhodes N."/>
            <person name="Thang M."/>
            <person name="Chan C."/>
        </authorList>
    </citation>
    <scope>NUCLEOTIDE SEQUENCE</scope>
</reference>
<comment type="caution">
    <text evidence="5">The sequence shown here is derived from an EMBL/GenBank/DDBJ whole genome shotgun (WGS) entry which is preliminary data.</text>
</comment>
<dbReference type="Proteomes" id="UP000654075">
    <property type="component" value="Unassembled WGS sequence"/>
</dbReference>
<evidence type="ECO:0000313" key="5">
    <source>
        <dbReference type="EMBL" id="CAE8628208.1"/>
    </source>
</evidence>
<dbReference type="Proteomes" id="UP000626109">
    <property type="component" value="Unassembled WGS sequence"/>
</dbReference>
<dbReference type="EMBL" id="CAJNNW010033512">
    <property type="protein sequence ID" value="CAE8719309.1"/>
    <property type="molecule type" value="Genomic_DNA"/>
</dbReference>
<feature type="region of interest" description="Disordered" evidence="3">
    <location>
        <begin position="108"/>
        <end position="135"/>
    </location>
</feature>
<feature type="domain" description="tRNA/rRNA methyltransferase SpoU type" evidence="4">
    <location>
        <begin position="166"/>
        <end position="314"/>
    </location>
</feature>
<organism evidence="5 7">
    <name type="scientific">Polarella glacialis</name>
    <name type="common">Dinoflagellate</name>
    <dbReference type="NCBI Taxonomy" id="89957"/>
    <lineage>
        <taxon>Eukaryota</taxon>
        <taxon>Sar</taxon>
        <taxon>Alveolata</taxon>
        <taxon>Dinophyceae</taxon>
        <taxon>Suessiales</taxon>
        <taxon>Suessiaceae</taxon>
        <taxon>Polarella</taxon>
    </lineage>
</organism>
<keyword evidence="1" id="KW-0489">Methyltransferase</keyword>